<evidence type="ECO:0000256" key="3">
    <source>
        <dbReference type="ARBA" id="ARBA00023235"/>
    </source>
</evidence>
<feature type="active site" evidence="4">
    <location>
        <position position="140"/>
    </location>
</feature>
<dbReference type="AlphaFoldDB" id="A0A9D2ENG9"/>
<organism evidence="8 9">
    <name type="scientific">Candidatus Gemmiger excrementigallinarum</name>
    <dbReference type="NCBI Taxonomy" id="2838609"/>
    <lineage>
        <taxon>Bacteria</taxon>
        <taxon>Bacillati</taxon>
        <taxon>Bacillota</taxon>
        <taxon>Clostridia</taxon>
        <taxon>Eubacteriales</taxon>
        <taxon>Gemmiger</taxon>
    </lineage>
</organism>
<accession>A0A9D2ENG9</accession>
<dbReference type="PANTHER" id="PTHR21600">
    <property type="entry name" value="MITOCHONDRIAL RNA PSEUDOURIDINE SYNTHASE"/>
    <property type="match status" value="1"/>
</dbReference>
<dbReference type="InterPro" id="IPR050188">
    <property type="entry name" value="RluA_PseudoU_synthase"/>
</dbReference>
<keyword evidence="5" id="KW-0694">RNA-binding</keyword>
<dbReference type="InterPro" id="IPR006225">
    <property type="entry name" value="PsdUridine_synth_RluC/D"/>
</dbReference>
<dbReference type="InterPro" id="IPR006145">
    <property type="entry name" value="PsdUridine_synth_RsuA/RluA"/>
</dbReference>
<dbReference type="PANTHER" id="PTHR21600:SF44">
    <property type="entry name" value="RIBOSOMAL LARGE SUBUNIT PSEUDOURIDINE SYNTHASE D"/>
    <property type="match status" value="1"/>
</dbReference>
<sequence length="312" mass="34380">MEPLEIVAGPQAQGRLDAWLARQCADLSLSRSALQTLMEQGCVTQNGRPVNKKEKVCPGAQYLLCLPEPKPIEAVPQNIPLSIVYEDTDLIVVNKPKGMVVHPAPGNPDGTLVNALLYHCEGQLSGIGGAIRPGIVHRIDKDTSGLLVVAKNDATHQALSAQMSVHSIHRVYHAVVYGNLKDDEGYVETWLGRDPRDRKKMAVVPEEAAGARYAYTGWRALERFGNFTYIACQLKTGRTHQIRVHMASTGHPLAGDAVYGPRNCIKSLNGQCLHAKELGFVHPATGEWIQFDSPLPPYFTEFLNRLRKEHRA</sequence>
<evidence type="ECO:0000259" key="7">
    <source>
        <dbReference type="Pfam" id="PF00849"/>
    </source>
</evidence>
<dbReference type="CDD" id="cd02869">
    <property type="entry name" value="PseudoU_synth_RluA_like"/>
    <property type="match status" value="1"/>
</dbReference>
<evidence type="ECO:0000256" key="6">
    <source>
        <dbReference type="RuleBase" id="RU362028"/>
    </source>
</evidence>
<dbReference type="GO" id="GO:0140098">
    <property type="term" value="F:catalytic activity, acting on RNA"/>
    <property type="evidence" value="ECO:0007669"/>
    <property type="project" value="UniProtKB-ARBA"/>
</dbReference>
<dbReference type="InterPro" id="IPR036986">
    <property type="entry name" value="S4_RNA-bd_sf"/>
</dbReference>
<comment type="similarity">
    <text evidence="2 6">Belongs to the pseudouridine synthase RluA family.</text>
</comment>
<dbReference type="EMBL" id="DXBP01000002">
    <property type="protein sequence ID" value="HIZ40978.1"/>
    <property type="molecule type" value="Genomic_DNA"/>
</dbReference>
<comment type="caution">
    <text evidence="8">The sequence shown here is derived from an EMBL/GenBank/DDBJ whole genome shotgun (WGS) entry which is preliminary data.</text>
</comment>
<evidence type="ECO:0000256" key="4">
    <source>
        <dbReference type="PIRSR" id="PIRSR606225-1"/>
    </source>
</evidence>
<reference evidence="8" key="1">
    <citation type="journal article" date="2021" name="PeerJ">
        <title>Extensive microbial diversity within the chicken gut microbiome revealed by metagenomics and culture.</title>
        <authorList>
            <person name="Gilroy R."/>
            <person name="Ravi A."/>
            <person name="Getino M."/>
            <person name="Pursley I."/>
            <person name="Horton D.L."/>
            <person name="Alikhan N.F."/>
            <person name="Baker D."/>
            <person name="Gharbi K."/>
            <person name="Hall N."/>
            <person name="Watson M."/>
            <person name="Adriaenssens E.M."/>
            <person name="Foster-Nyarko E."/>
            <person name="Jarju S."/>
            <person name="Secka A."/>
            <person name="Antonio M."/>
            <person name="Oren A."/>
            <person name="Chaudhuri R.R."/>
            <person name="La Ragione R."/>
            <person name="Hildebrand F."/>
            <person name="Pallen M.J."/>
        </authorList>
    </citation>
    <scope>NUCLEOTIDE SEQUENCE</scope>
    <source>
        <strain evidence="8">ChiSxjej1B13-11774</strain>
    </source>
</reference>
<evidence type="ECO:0000256" key="1">
    <source>
        <dbReference type="ARBA" id="ARBA00000073"/>
    </source>
</evidence>
<comment type="function">
    <text evidence="6">Responsible for synthesis of pseudouridine from uracil.</text>
</comment>
<keyword evidence="3 6" id="KW-0413">Isomerase</keyword>
<reference evidence="8" key="2">
    <citation type="submission" date="2021-04" db="EMBL/GenBank/DDBJ databases">
        <authorList>
            <person name="Gilroy R."/>
        </authorList>
    </citation>
    <scope>NUCLEOTIDE SEQUENCE</scope>
    <source>
        <strain evidence="8">ChiSxjej1B13-11774</strain>
    </source>
</reference>
<dbReference type="SUPFAM" id="SSF55120">
    <property type="entry name" value="Pseudouridine synthase"/>
    <property type="match status" value="1"/>
</dbReference>
<dbReference type="GO" id="GO:0009982">
    <property type="term" value="F:pseudouridine synthase activity"/>
    <property type="evidence" value="ECO:0007669"/>
    <property type="project" value="InterPro"/>
</dbReference>
<name>A0A9D2ENG9_9FIRM</name>
<dbReference type="PROSITE" id="PS50889">
    <property type="entry name" value="S4"/>
    <property type="match status" value="1"/>
</dbReference>
<evidence type="ECO:0000313" key="8">
    <source>
        <dbReference type="EMBL" id="HIZ40978.1"/>
    </source>
</evidence>
<gene>
    <name evidence="8" type="ORF">H9811_00280</name>
</gene>
<dbReference type="GO" id="GO:0000455">
    <property type="term" value="P:enzyme-directed rRNA pseudouridine synthesis"/>
    <property type="evidence" value="ECO:0007669"/>
    <property type="project" value="TreeGrafter"/>
</dbReference>
<proteinExistence type="inferred from homology"/>
<dbReference type="CDD" id="cd00165">
    <property type="entry name" value="S4"/>
    <property type="match status" value="1"/>
</dbReference>
<dbReference type="EC" id="5.4.99.-" evidence="6"/>
<dbReference type="Pfam" id="PF00849">
    <property type="entry name" value="PseudoU_synth_2"/>
    <property type="match status" value="1"/>
</dbReference>
<dbReference type="SUPFAM" id="SSF55174">
    <property type="entry name" value="Alpha-L RNA-binding motif"/>
    <property type="match status" value="1"/>
</dbReference>
<evidence type="ECO:0000256" key="5">
    <source>
        <dbReference type="PROSITE-ProRule" id="PRU00182"/>
    </source>
</evidence>
<evidence type="ECO:0000256" key="2">
    <source>
        <dbReference type="ARBA" id="ARBA00010876"/>
    </source>
</evidence>
<dbReference type="NCBIfam" id="TIGR00005">
    <property type="entry name" value="rluA_subfam"/>
    <property type="match status" value="1"/>
</dbReference>
<comment type="catalytic activity">
    <reaction evidence="1 6">
        <text>a uridine in RNA = a pseudouridine in RNA</text>
        <dbReference type="Rhea" id="RHEA:48348"/>
        <dbReference type="Rhea" id="RHEA-COMP:12068"/>
        <dbReference type="Rhea" id="RHEA-COMP:12069"/>
        <dbReference type="ChEBI" id="CHEBI:65314"/>
        <dbReference type="ChEBI" id="CHEBI:65315"/>
    </reaction>
</comment>
<dbReference type="Gene3D" id="3.10.290.10">
    <property type="entry name" value="RNA-binding S4 domain"/>
    <property type="match status" value="1"/>
</dbReference>
<evidence type="ECO:0000313" key="9">
    <source>
        <dbReference type="Proteomes" id="UP000824048"/>
    </source>
</evidence>
<dbReference type="GO" id="GO:0003723">
    <property type="term" value="F:RNA binding"/>
    <property type="evidence" value="ECO:0007669"/>
    <property type="project" value="UniProtKB-KW"/>
</dbReference>
<dbReference type="Proteomes" id="UP000824048">
    <property type="component" value="Unassembled WGS sequence"/>
</dbReference>
<dbReference type="PROSITE" id="PS01129">
    <property type="entry name" value="PSI_RLU"/>
    <property type="match status" value="1"/>
</dbReference>
<feature type="domain" description="Pseudouridine synthase RsuA/RluA-like" evidence="7">
    <location>
        <begin position="89"/>
        <end position="248"/>
    </location>
</feature>
<protein>
    <recommendedName>
        <fullName evidence="6">Pseudouridine synthase</fullName>
        <ecNumber evidence="6">5.4.99.-</ecNumber>
    </recommendedName>
</protein>
<dbReference type="Gene3D" id="3.30.2350.10">
    <property type="entry name" value="Pseudouridine synthase"/>
    <property type="match status" value="1"/>
</dbReference>
<dbReference type="InterPro" id="IPR006224">
    <property type="entry name" value="PsdUridine_synth_RluA-like_CS"/>
</dbReference>
<dbReference type="InterPro" id="IPR020103">
    <property type="entry name" value="PsdUridine_synth_cat_dom_sf"/>
</dbReference>